<protein>
    <submittedName>
        <fullName evidence="1">Putative AC9 transposase</fullName>
    </submittedName>
</protein>
<dbReference type="PANTHER" id="PTHR47501:SF5">
    <property type="entry name" value="HAT C-TERMINAL DIMERISATION DOMAIN-CONTAINING PROTEIN"/>
    <property type="match status" value="1"/>
</dbReference>
<gene>
    <name evidence="1" type="ORF">Ocin01_13380</name>
</gene>
<reference evidence="1 2" key="1">
    <citation type="journal article" date="2016" name="Genome Biol. Evol.">
        <title>Gene Family Evolution Reflects Adaptation to Soil Environmental Stressors in the Genome of the Collembolan Orchesella cincta.</title>
        <authorList>
            <person name="Faddeeva-Vakhrusheva A."/>
            <person name="Derks M.F."/>
            <person name="Anvar S.Y."/>
            <person name="Agamennone V."/>
            <person name="Suring W."/>
            <person name="Smit S."/>
            <person name="van Straalen N.M."/>
            <person name="Roelofs D."/>
        </authorList>
    </citation>
    <scope>NUCLEOTIDE SEQUENCE [LARGE SCALE GENOMIC DNA]</scope>
    <source>
        <tissue evidence="1">Mixed pool</tissue>
    </source>
</reference>
<comment type="caution">
    <text evidence="1">The sequence shown here is derived from an EMBL/GenBank/DDBJ whole genome shotgun (WGS) entry which is preliminary data.</text>
</comment>
<dbReference type="PANTHER" id="PTHR47501">
    <property type="entry name" value="TRANSPOSASE-RELATED"/>
    <property type="match status" value="1"/>
</dbReference>
<evidence type="ECO:0000313" key="1">
    <source>
        <dbReference type="EMBL" id="ODM93297.1"/>
    </source>
</evidence>
<dbReference type="OrthoDB" id="7374271at2759"/>
<name>A0A1D2MJS4_ORCCI</name>
<sequence>LNPEASIFCTKTLRSRINAEFSHLQTILKTELNRHKWLCCTADVWSSRHRSFMGVTVHWIDSHLERKSAILAMKRFQGSHTSERVTEWLVNILKTYSIQDSVSSIVTDNGSNFVKAFKDYGLEEIMRPGEEEVELVVQVAEAIKTISGRCLVQPVATRWNSTYDAVDCLLTLKDFIDKICEAAEVQKFQSIELEFLEEYKTALKPVAFGEDCQEKTKPGFASIIASHLKNGISKRFGTILSLDTVNAQREVLSALLLPCVKFRWVPEKSREGLKTYFIQQVKDYANRHHLLTTETCSERSSWDDCFEGDNANMEANSSSASSIELECIKYLQDSSTKVASLEAYPVLKAMFMRYNSALPSSAPAERLFSYGGLILRPNRCRLSDDIFEKLLLLKLDSKKLKF</sequence>
<organism evidence="1 2">
    <name type="scientific">Orchesella cincta</name>
    <name type="common">Springtail</name>
    <name type="synonym">Podura cincta</name>
    <dbReference type="NCBI Taxonomy" id="48709"/>
    <lineage>
        <taxon>Eukaryota</taxon>
        <taxon>Metazoa</taxon>
        <taxon>Ecdysozoa</taxon>
        <taxon>Arthropoda</taxon>
        <taxon>Hexapoda</taxon>
        <taxon>Collembola</taxon>
        <taxon>Entomobryomorpha</taxon>
        <taxon>Entomobryoidea</taxon>
        <taxon>Orchesellidae</taxon>
        <taxon>Orchesellinae</taxon>
        <taxon>Orchesella</taxon>
    </lineage>
</organism>
<feature type="non-terminal residue" evidence="1">
    <location>
        <position position="1"/>
    </location>
</feature>
<dbReference type="OMA" id="CISEYCA"/>
<dbReference type="SUPFAM" id="SSF53098">
    <property type="entry name" value="Ribonuclease H-like"/>
    <property type="match status" value="1"/>
</dbReference>
<dbReference type="AlphaFoldDB" id="A0A1D2MJS4"/>
<dbReference type="STRING" id="48709.A0A1D2MJS4"/>
<dbReference type="EMBL" id="LJIJ01001028">
    <property type="protein sequence ID" value="ODM93297.1"/>
    <property type="molecule type" value="Genomic_DNA"/>
</dbReference>
<proteinExistence type="predicted"/>
<dbReference type="InterPro" id="IPR012337">
    <property type="entry name" value="RNaseH-like_sf"/>
</dbReference>
<evidence type="ECO:0000313" key="2">
    <source>
        <dbReference type="Proteomes" id="UP000094527"/>
    </source>
</evidence>
<dbReference type="Proteomes" id="UP000094527">
    <property type="component" value="Unassembled WGS sequence"/>
</dbReference>
<accession>A0A1D2MJS4</accession>
<keyword evidence="2" id="KW-1185">Reference proteome</keyword>